<organism evidence="1 2">
    <name type="scientific">Pseudolysinimonas kribbensis</name>
    <dbReference type="NCBI Taxonomy" id="433641"/>
    <lineage>
        <taxon>Bacteria</taxon>
        <taxon>Bacillati</taxon>
        <taxon>Actinomycetota</taxon>
        <taxon>Actinomycetes</taxon>
        <taxon>Micrococcales</taxon>
        <taxon>Microbacteriaceae</taxon>
        <taxon>Pseudolysinimonas</taxon>
    </lineage>
</organism>
<sequence>MRGAKARDLLSRIGARNLELTHDAFDQLRGSTAAEHLRAILEHHRMLPQREPLPLVRFETWLTERVAQLPDDGTRATIGRFGTWHHLRRTRRRADHATAQLQTVTHAAKQEITEAGKFLLWLRDTYDVGPAALQQAHVDEYLSSGTSTRRHIRNFVRWLNPEQQRHGANRLDAPRRAAQSEPQLTQSQRIQLVVNCLTLEQVTLSTRIAGLLLLLWAHPLNKIVALTTADVTLEPDAMHIRLGKIPTLVPEAIAPMFWTHVRNRANQQTTNTGTDWLFPGTRAGHHLHESTLSERLLVLGIDGQRARNATLRDLGRELDPKSLINTLGYAPAIIAAHVARAGGSGSDYVTLRRRELGDQAR</sequence>
<gene>
    <name evidence="1" type="ORF">GCM10025881_40230</name>
</gene>
<proteinExistence type="predicted"/>
<accession>A0ABQ6KA45</accession>
<reference evidence="2" key="1">
    <citation type="journal article" date="2019" name="Int. J. Syst. Evol. Microbiol.">
        <title>The Global Catalogue of Microorganisms (GCM) 10K type strain sequencing project: providing services to taxonomists for standard genome sequencing and annotation.</title>
        <authorList>
            <consortium name="The Broad Institute Genomics Platform"/>
            <consortium name="The Broad Institute Genome Sequencing Center for Infectious Disease"/>
            <person name="Wu L."/>
            <person name="Ma J."/>
        </authorList>
    </citation>
    <scope>NUCLEOTIDE SEQUENCE [LARGE SCALE GENOMIC DNA]</scope>
    <source>
        <strain evidence="2">NBRC 108894</strain>
    </source>
</reference>
<comment type="caution">
    <text evidence="1">The sequence shown here is derived from an EMBL/GenBank/DDBJ whole genome shotgun (WGS) entry which is preliminary data.</text>
</comment>
<evidence type="ECO:0008006" key="3">
    <source>
        <dbReference type="Google" id="ProtNLM"/>
    </source>
</evidence>
<name>A0ABQ6KA45_9MICO</name>
<evidence type="ECO:0000313" key="2">
    <source>
        <dbReference type="Proteomes" id="UP001157034"/>
    </source>
</evidence>
<dbReference type="EMBL" id="BSVB01000001">
    <property type="protein sequence ID" value="GMA97199.1"/>
    <property type="molecule type" value="Genomic_DNA"/>
</dbReference>
<protein>
    <recommendedName>
        <fullName evidence="3">Integrase</fullName>
    </recommendedName>
</protein>
<keyword evidence="2" id="KW-1185">Reference proteome</keyword>
<evidence type="ECO:0000313" key="1">
    <source>
        <dbReference type="EMBL" id="GMA97199.1"/>
    </source>
</evidence>
<dbReference type="Proteomes" id="UP001157034">
    <property type="component" value="Unassembled WGS sequence"/>
</dbReference>